<protein>
    <recommendedName>
        <fullName evidence="10">RING-type domain-containing protein</fullName>
    </recommendedName>
</protein>
<sequence>MASDNWCGVCQEACTDHPTICSVCGATLEARPLQADRQGQAPAHPADPDPVLAALQGNVPEHLILEMQAASRDLRNILGNLRGQVQNLDVLTRDILEERDERGNLPREFWDPQHGADRAGASSRPTSKEALARIPRFVLNDRSTMFRQATLRVAAGVPAPGSGTCCLLSTTAPVHPDAIRPSASSVTSATGRTNATAAKENLRKFDCVLGEFGPAGEHSFEMGKTPLVAASPVTGKGGLDEATKARISGLGGSGTNKVVVYMQRGDGLTYVQKARMAQDAGASAVIIGNNTPTPWPYVMKDLAGESTKPGRSICIPVAMVKEEDGREIIRLLEAAQTKTAGLQKPSMPQPPIPKQILVSAQHPAGPATPEEPKPPQPDEHEHEHEQNDHQLPQPQPQHHLLYGLSCDLAITEQSCDCPVCCEQLAHGETVVQLPGCGHVFHEACALHWLESHNTCPYCRRELPTDDPEYERERRLRQQQQQRGTGDAAAGHGGASFYG</sequence>
<feature type="region of interest" description="Disordered" evidence="9">
    <location>
        <begin position="360"/>
        <end position="396"/>
    </location>
</feature>
<accession>A0A448ZFC7</accession>
<dbReference type="PANTHER" id="PTHR14155:SF627">
    <property type="entry name" value="OS06G0192800 PROTEIN"/>
    <property type="match status" value="1"/>
</dbReference>
<dbReference type="InterPro" id="IPR053238">
    <property type="entry name" value="RING-H2_zinc_finger"/>
</dbReference>
<dbReference type="OrthoDB" id="1630758at2759"/>
<organism evidence="11 12">
    <name type="scientific">Pseudo-nitzschia multistriata</name>
    <dbReference type="NCBI Taxonomy" id="183589"/>
    <lineage>
        <taxon>Eukaryota</taxon>
        <taxon>Sar</taxon>
        <taxon>Stramenopiles</taxon>
        <taxon>Ochrophyta</taxon>
        <taxon>Bacillariophyta</taxon>
        <taxon>Bacillariophyceae</taxon>
        <taxon>Bacillariophycidae</taxon>
        <taxon>Bacillariales</taxon>
        <taxon>Bacillariaceae</taxon>
        <taxon>Pseudo-nitzschia</taxon>
    </lineage>
</organism>
<evidence type="ECO:0000256" key="8">
    <source>
        <dbReference type="PROSITE-ProRule" id="PRU00175"/>
    </source>
</evidence>
<evidence type="ECO:0000313" key="12">
    <source>
        <dbReference type="Proteomes" id="UP000291116"/>
    </source>
</evidence>
<dbReference type="EMBL" id="CAACVS010000302">
    <property type="protein sequence ID" value="VEU40738.1"/>
    <property type="molecule type" value="Genomic_DNA"/>
</dbReference>
<proteinExistence type="predicted"/>
<feature type="compositionally biased region" description="Basic and acidic residues" evidence="9">
    <location>
        <begin position="104"/>
        <end position="117"/>
    </location>
</feature>
<comment type="subcellular location">
    <subcellularLocation>
        <location evidence="1">Membrane</location>
    </subcellularLocation>
</comment>
<keyword evidence="6" id="KW-1133">Transmembrane helix</keyword>
<evidence type="ECO:0000256" key="4">
    <source>
        <dbReference type="ARBA" id="ARBA00022771"/>
    </source>
</evidence>
<evidence type="ECO:0000313" key="11">
    <source>
        <dbReference type="EMBL" id="VEU40738.1"/>
    </source>
</evidence>
<reference evidence="11 12" key="1">
    <citation type="submission" date="2019-01" db="EMBL/GenBank/DDBJ databases">
        <authorList>
            <person name="Ferrante I. M."/>
        </authorList>
    </citation>
    <scope>NUCLEOTIDE SEQUENCE [LARGE SCALE GENOMIC DNA]</scope>
    <source>
        <strain evidence="11 12">B856</strain>
    </source>
</reference>
<dbReference type="InterPro" id="IPR013083">
    <property type="entry name" value="Znf_RING/FYVE/PHD"/>
</dbReference>
<evidence type="ECO:0000256" key="1">
    <source>
        <dbReference type="ARBA" id="ARBA00004370"/>
    </source>
</evidence>
<keyword evidence="5" id="KW-0862">Zinc</keyword>
<evidence type="ECO:0000256" key="7">
    <source>
        <dbReference type="ARBA" id="ARBA00023136"/>
    </source>
</evidence>
<gene>
    <name evidence="11" type="ORF">PSNMU_V1.4_AUG-EV-PASAV3_0076380</name>
</gene>
<dbReference type="PROSITE" id="PS50089">
    <property type="entry name" value="ZF_RING_2"/>
    <property type="match status" value="1"/>
</dbReference>
<evidence type="ECO:0000256" key="2">
    <source>
        <dbReference type="ARBA" id="ARBA00022692"/>
    </source>
</evidence>
<keyword evidence="4 8" id="KW-0863">Zinc-finger</keyword>
<feature type="domain" description="RING-type" evidence="10">
    <location>
        <begin position="417"/>
        <end position="459"/>
    </location>
</feature>
<dbReference type="CDD" id="cd00538">
    <property type="entry name" value="PA"/>
    <property type="match status" value="1"/>
</dbReference>
<keyword evidence="3" id="KW-0479">Metal-binding</keyword>
<dbReference type="Pfam" id="PF02225">
    <property type="entry name" value="PA"/>
    <property type="match status" value="1"/>
</dbReference>
<dbReference type="SMART" id="SM00184">
    <property type="entry name" value="RING"/>
    <property type="match status" value="1"/>
</dbReference>
<evidence type="ECO:0000259" key="10">
    <source>
        <dbReference type="PROSITE" id="PS50089"/>
    </source>
</evidence>
<dbReference type="InterPro" id="IPR003137">
    <property type="entry name" value="PA_domain"/>
</dbReference>
<dbReference type="CDD" id="cd16454">
    <property type="entry name" value="RING-H2_PA-TM-RING"/>
    <property type="match status" value="1"/>
</dbReference>
<dbReference type="GO" id="GO:0008270">
    <property type="term" value="F:zinc ion binding"/>
    <property type="evidence" value="ECO:0007669"/>
    <property type="project" value="UniProtKB-KW"/>
</dbReference>
<feature type="region of interest" description="Disordered" evidence="9">
    <location>
        <begin position="468"/>
        <end position="498"/>
    </location>
</feature>
<dbReference type="PANTHER" id="PTHR14155">
    <property type="entry name" value="RING FINGER DOMAIN-CONTAINING"/>
    <property type="match status" value="1"/>
</dbReference>
<dbReference type="GO" id="GO:0016020">
    <property type="term" value="C:membrane"/>
    <property type="evidence" value="ECO:0007669"/>
    <property type="project" value="UniProtKB-SubCell"/>
</dbReference>
<feature type="region of interest" description="Disordered" evidence="9">
    <location>
        <begin position="104"/>
        <end position="128"/>
    </location>
</feature>
<keyword evidence="7" id="KW-0472">Membrane</keyword>
<evidence type="ECO:0000256" key="9">
    <source>
        <dbReference type="SAM" id="MobiDB-lite"/>
    </source>
</evidence>
<dbReference type="SUPFAM" id="SSF52025">
    <property type="entry name" value="PA domain"/>
    <property type="match status" value="1"/>
</dbReference>
<keyword evidence="2" id="KW-0812">Transmembrane</keyword>
<dbReference type="InterPro" id="IPR001841">
    <property type="entry name" value="Znf_RING"/>
</dbReference>
<evidence type="ECO:0000256" key="3">
    <source>
        <dbReference type="ARBA" id="ARBA00022723"/>
    </source>
</evidence>
<dbReference type="Proteomes" id="UP000291116">
    <property type="component" value="Unassembled WGS sequence"/>
</dbReference>
<dbReference type="Gene3D" id="3.30.40.10">
    <property type="entry name" value="Zinc/RING finger domain, C3HC4 (zinc finger)"/>
    <property type="match status" value="1"/>
</dbReference>
<dbReference type="Pfam" id="PF13639">
    <property type="entry name" value="zf-RING_2"/>
    <property type="match status" value="1"/>
</dbReference>
<dbReference type="SUPFAM" id="SSF57850">
    <property type="entry name" value="RING/U-box"/>
    <property type="match status" value="1"/>
</dbReference>
<dbReference type="AlphaFoldDB" id="A0A448ZFC7"/>
<keyword evidence="12" id="KW-1185">Reference proteome</keyword>
<dbReference type="Gene3D" id="3.50.30.30">
    <property type="match status" value="1"/>
</dbReference>
<evidence type="ECO:0000256" key="5">
    <source>
        <dbReference type="ARBA" id="ARBA00022833"/>
    </source>
</evidence>
<evidence type="ECO:0000256" key="6">
    <source>
        <dbReference type="ARBA" id="ARBA00022989"/>
    </source>
</evidence>
<name>A0A448ZFC7_9STRA</name>
<feature type="compositionally biased region" description="Low complexity" evidence="9">
    <location>
        <begin position="477"/>
        <end position="489"/>
    </location>
</feature>
<feature type="compositionally biased region" description="Basic and acidic residues" evidence="9">
    <location>
        <begin position="370"/>
        <end position="388"/>
    </location>
</feature>
<dbReference type="InterPro" id="IPR046450">
    <property type="entry name" value="PA_dom_sf"/>
</dbReference>